<organism evidence="2 3">
    <name type="scientific">Flavobacterium piscis</name>
    <dbReference type="NCBI Taxonomy" id="1114874"/>
    <lineage>
        <taxon>Bacteria</taxon>
        <taxon>Pseudomonadati</taxon>
        <taxon>Bacteroidota</taxon>
        <taxon>Flavobacteriia</taxon>
        <taxon>Flavobacteriales</taxon>
        <taxon>Flavobacteriaceae</taxon>
        <taxon>Flavobacterium</taxon>
    </lineage>
</organism>
<feature type="transmembrane region" description="Helical" evidence="1">
    <location>
        <begin position="178"/>
        <end position="199"/>
    </location>
</feature>
<sequence>MIDLLIYSGYFILVINLILYSFSFFRSEKANIFFVGYLAFVFIMQFIMEVMYYLHMNNLFAVNIFFIGQMIFLGLFYKSVLKNKKQKRFVKYSLITTLLVLLIQFVIDYKQFLKFNLLGITITSLIIVVFALLHFYNMLTDEKEYYYLNIGVVFYLFASTVLYLVGNLTSELSNDVKYLSWTLNALLVVAYYLFILFEWKIRYSQNKKISN</sequence>
<name>A0ABU1YEH9_9FLAO</name>
<keyword evidence="1" id="KW-0472">Membrane</keyword>
<evidence type="ECO:0000313" key="2">
    <source>
        <dbReference type="EMBL" id="MDR7212645.1"/>
    </source>
</evidence>
<keyword evidence="1" id="KW-1133">Transmembrane helix</keyword>
<evidence type="ECO:0000256" key="1">
    <source>
        <dbReference type="SAM" id="Phobius"/>
    </source>
</evidence>
<evidence type="ECO:0000313" key="3">
    <source>
        <dbReference type="Proteomes" id="UP001269081"/>
    </source>
</evidence>
<protein>
    <submittedName>
        <fullName evidence="2">Uncharacterized protein</fullName>
    </submittedName>
</protein>
<dbReference type="Proteomes" id="UP001269081">
    <property type="component" value="Unassembled WGS sequence"/>
</dbReference>
<feature type="transmembrane region" description="Helical" evidence="1">
    <location>
        <begin position="6"/>
        <end position="25"/>
    </location>
</feature>
<keyword evidence="3" id="KW-1185">Reference proteome</keyword>
<feature type="transmembrane region" description="Helical" evidence="1">
    <location>
        <begin position="32"/>
        <end position="54"/>
    </location>
</feature>
<comment type="caution">
    <text evidence="2">The sequence shown here is derived from an EMBL/GenBank/DDBJ whole genome shotgun (WGS) entry which is preliminary data.</text>
</comment>
<dbReference type="RefSeq" id="WP_310284385.1">
    <property type="nucleotide sequence ID" value="NZ_JAVDWQ010000029.1"/>
</dbReference>
<dbReference type="EMBL" id="JAVDWQ010000029">
    <property type="protein sequence ID" value="MDR7212645.1"/>
    <property type="molecule type" value="Genomic_DNA"/>
</dbReference>
<feature type="transmembrane region" description="Helical" evidence="1">
    <location>
        <begin position="145"/>
        <end position="166"/>
    </location>
</feature>
<feature type="transmembrane region" description="Helical" evidence="1">
    <location>
        <begin position="113"/>
        <end position="133"/>
    </location>
</feature>
<feature type="transmembrane region" description="Helical" evidence="1">
    <location>
        <begin position="60"/>
        <end position="77"/>
    </location>
</feature>
<feature type="transmembrane region" description="Helical" evidence="1">
    <location>
        <begin position="89"/>
        <end position="107"/>
    </location>
</feature>
<reference evidence="2 3" key="1">
    <citation type="submission" date="2023-07" db="EMBL/GenBank/DDBJ databases">
        <title>Sorghum-associated microbial communities from plants grown in Nebraska, USA.</title>
        <authorList>
            <person name="Schachtman D."/>
        </authorList>
    </citation>
    <scope>NUCLEOTIDE SEQUENCE [LARGE SCALE GENOMIC DNA]</scope>
    <source>
        <strain evidence="2 3">4129</strain>
    </source>
</reference>
<keyword evidence="1" id="KW-0812">Transmembrane</keyword>
<accession>A0ABU1YEH9</accession>
<proteinExistence type="predicted"/>
<gene>
    <name evidence="2" type="ORF">J2W48_004610</name>
</gene>